<proteinExistence type="predicted"/>
<evidence type="ECO:0000313" key="1">
    <source>
        <dbReference type="EMBL" id="EBR9859469.1"/>
    </source>
</evidence>
<accession>A0A5U8T194</accession>
<gene>
    <name evidence="1" type="ORF">DS524_27405</name>
</gene>
<dbReference type="EMBL" id="AAGUAT010000230">
    <property type="protein sequence ID" value="EBR9859469.1"/>
    <property type="molecule type" value="Genomic_DNA"/>
</dbReference>
<comment type="caution">
    <text evidence="1">The sequence shown here is derived from an EMBL/GenBank/DDBJ whole genome shotgun (WGS) entry which is preliminary data.</text>
</comment>
<feature type="non-terminal residue" evidence="1">
    <location>
        <position position="47"/>
    </location>
</feature>
<sequence>MSQQSVPSALNKTDPTIEELGIGLIPPSRQTKKPAELFFVWCAANIG</sequence>
<name>A0A5U8T194_SALET</name>
<protein>
    <submittedName>
        <fullName evidence="1">Allantoin permease</fullName>
    </submittedName>
</protein>
<dbReference type="AlphaFoldDB" id="A0A5U8T194"/>
<organism evidence="1">
    <name type="scientific">Salmonella enterica subsp. enterica serovar Chester</name>
    <dbReference type="NCBI Taxonomy" id="149386"/>
    <lineage>
        <taxon>Bacteria</taxon>
        <taxon>Pseudomonadati</taxon>
        <taxon>Pseudomonadota</taxon>
        <taxon>Gammaproteobacteria</taxon>
        <taxon>Enterobacterales</taxon>
        <taxon>Enterobacteriaceae</taxon>
        <taxon>Salmonella</taxon>
    </lineage>
</organism>
<reference evidence="1" key="1">
    <citation type="submission" date="2018-07" db="EMBL/GenBank/DDBJ databases">
        <authorList>
            <person name="Ashton P.M."/>
            <person name="Dallman T."/>
            <person name="Nair S."/>
            <person name="De Pinna E."/>
            <person name="Peters T."/>
            <person name="Grant K."/>
        </authorList>
    </citation>
    <scope>NUCLEOTIDE SEQUENCE</scope>
    <source>
        <strain evidence="1">296838</strain>
    </source>
</reference>